<dbReference type="Proteomes" id="UP001487296">
    <property type="component" value="Unassembled WGS sequence"/>
</dbReference>
<reference evidence="4 5" key="1">
    <citation type="submission" date="2024-04" db="EMBL/GenBank/DDBJ databases">
        <title>Human intestinal bacterial collection.</title>
        <authorList>
            <person name="Pauvert C."/>
            <person name="Hitch T.C.A."/>
            <person name="Clavel T."/>
        </authorList>
    </citation>
    <scope>NUCLEOTIDE SEQUENCE [LARGE SCALE GENOMIC DNA]</scope>
    <source>
        <strain evidence="4 5">CLA-AA-H145</strain>
    </source>
</reference>
<evidence type="ECO:0000313" key="5">
    <source>
        <dbReference type="Proteomes" id="UP001487296"/>
    </source>
</evidence>
<dbReference type="SMART" id="SM00028">
    <property type="entry name" value="TPR"/>
    <property type="match status" value="4"/>
</dbReference>
<name>A0ABV1FNG9_9BACT</name>
<dbReference type="InterPro" id="IPR011990">
    <property type="entry name" value="TPR-like_helical_dom_sf"/>
</dbReference>
<dbReference type="InterPro" id="IPR019734">
    <property type="entry name" value="TPR_rpt"/>
</dbReference>
<feature type="signal peptide" evidence="3">
    <location>
        <begin position="1"/>
        <end position="25"/>
    </location>
</feature>
<evidence type="ECO:0000256" key="3">
    <source>
        <dbReference type="SAM" id="SignalP"/>
    </source>
</evidence>
<keyword evidence="1" id="KW-0677">Repeat</keyword>
<sequence length="237" mass="27535">MRKPYLKCIVATLLLCVSAVLPTTAQTKGNGDLTRENLRDSLRQAMETLSFHPDSVDLMLRKASWNLQLEQWQYAKDEYDKVLRKEPYNVAGLFYRAYANDKLRRYKFARLDYLNLLRIVPGNFEAQLGLALVNQKDQHYTDALDGINRLVTAFPDSAVSWAARAGMEKERNQLELAEYDYTEALKRDPNNSDYLLERADIRIKMRKISDARHDLDAVVKLGTPRIALREWYNQCKQ</sequence>
<dbReference type="EMBL" id="JBBNFP010000005">
    <property type="protein sequence ID" value="MEQ2485946.1"/>
    <property type="molecule type" value="Genomic_DNA"/>
</dbReference>
<dbReference type="InterPro" id="IPR050498">
    <property type="entry name" value="Ycf3"/>
</dbReference>
<protein>
    <submittedName>
        <fullName evidence="4">Tetratricopeptide repeat protein</fullName>
    </submittedName>
</protein>
<comment type="caution">
    <text evidence="4">The sequence shown here is derived from an EMBL/GenBank/DDBJ whole genome shotgun (WGS) entry which is preliminary data.</text>
</comment>
<evidence type="ECO:0000256" key="2">
    <source>
        <dbReference type="ARBA" id="ARBA00022803"/>
    </source>
</evidence>
<evidence type="ECO:0000313" key="4">
    <source>
        <dbReference type="EMBL" id="MEQ2485946.1"/>
    </source>
</evidence>
<accession>A0ABV1FNG9</accession>
<dbReference type="RefSeq" id="WP_215758909.1">
    <property type="nucleotide sequence ID" value="NZ_JAHKBE010000004.1"/>
</dbReference>
<dbReference type="PANTHER" id="PTHR44858:SF1">
    <property type="entry name" value="UDP-N-ACETYLGLUCOSAMINE--PEPTIDE N-ACETYLGLUCOSAMINYLTRANSFERASE SPINDLY-RELATED"/>
    <property type="match status" value="1"/>
</dbReference>
<dbReference type="PANTHER" id="PTHR44858">
    <property type="entry name" value="TETRATRICOPEPTIDE REPEAT PROTEIN 6"/>
    <property type="match status" value="1"/>
</dbReference>
<dbReference type="SUPFAM" id="SSF48452">
    <property type="entry name" value="TPR-like"/>
    <property type="match status" value="1"/>
</dbReference>
<gene>
    <name evidence="4" type="ORF">AAAT34_02620</name>
</gene>
<dbReference type="Gene3D" id="1.25.40.10">
    <property type="entry name" value="Tetratricopeptide repeat domain"/>
    <property type="match status" value="2"/>
</dbReference>
<keyword evidence="2" id="KW-0802">TPR repeat</keyword>
<evidence type="ECO:0000256" key="1">
    <source>
        <dbReference type="ARBA" id="ARBA00022737"/>
    </source>
</evidence>
<feature type="chain" id="PRO_5046356868" evidence="3">
    <location>
        <begin position="26"/>
        <end position="237"/>
    </location>
</feature>
<keyword evidence="5" id="KW-1185">Reference proteome</keyword>
<organism evidence="4 5">
    <name type="scientific">Hallella faecis</name>
    <dbReference type="NCBI Taxonomy" id="2841596"/>
    <lineage>
        <taxon>Bacteria</taxon>
        <taxon>Pseudomonadati</taxon>
        <taxon>Bacteroidota</taxon>
        <taxon>Bacteroidia</taxon>
        <taxon>Bacteroidales</taxon>
        <taxon>Prevotellaceae</taxon>
        <taxon>Hallella</taxon>
    </lineage>
</organism>
<keyword evidence="3" id="KW-0732">Signal</keyword>
<proteinExistence type="predicted"/>